<sequence length="82" mass="8979">MNTVESIADDGIEHARYCTEQARWLNALGTSICDALVGGKASPDIRADRAKELASLICYLAHNLIHYSESRASEMEKELAAL</sequence>
<gene>
    <name evidence="1" type="ordered locus">PSPA7_5145</name>
</gene>
<dbReference type="HOGENOM" id="CLU_189180_0_0_6"/>
<reference evidence="1 2" key="2">
    <citation type="journal article" date="2010" name="PLoS ONE">
        <title>Complete genome sequence of the multiresistant taxonomic outlier Pseudomonas aeruginosa PA7.</title>
        <authorList>
            <person name="Roy P.H."/>
            <person name="Tetu S.G."/>
            <person name="Larouche A."/>
            <person name="Elbourne L."/>
            <person name="Tremblay S."/>
            <person name="Ren Q."/>
            <person name="Dodson R."/>
            <person name="Harkins D."/>
            <person name="Shay R."/>
            <person name="Watkins K."/>
            <person name="Mahamoud Y."/>
            <person name="Paulsen I.T."/>
        </authorList>
    </citation>
    <scope>NUCLEOTIDE SEQUENCE [LARGE SCALE GENOMIC DNA]</scope>
    <source>
        <strain evidence="1 2">PA7</strain>
    </source>
</reference>
<dbReference type="Proteomes" id="UP000001582">
    <property type="component" value="Chromosome"/>
</dbReference>
<evidence type="ECO:0000313" key="1">
    <source>
        <dbReference type="EMBL" id="ABR85243.1"/>
    </source>
</evidence>
<accession>A6VBP6</accession>
<proteinExistence type="predicted"/>
<name>A6VBP6_PSEP7</name>
<dbReference type="EMBL" id="CP000744">
    <property type="protein sequence ID" value="ABR85243.1"/>
    <property type="molecule type" value="Genomic_DNA"/>
</dbReference>
<organism evidence="1 2">
    <name type="scientific">Pseudomonas paraeruginosa (strain DSM 24068 / PA7)</name>
    <name type="common">Pseudomonas aeruginosa (strain PA7)</name>
    <dbReference type="NCBI Taxonomy" id="381754"/>
    <lineage>
        <taxon>Bacteria</taxon>
        <taxon>Pseudomonadati</taxon>
        <taxon>Pseudomonadota</taxon>
        <taxon>Gammaproteobacteria</taxon>
        <taxon>Pseudomonadales</taxon>
        <taxon>Pseudomonadaceae</taxon>
        <taxon>Pseudomonas</taxon>
        <taxon>Pseudomonas paraeruginosa</taxon>
    </lineage>
</organism>
<dbReference type="AlphaFoldDB" id="A6VBP6"/>
<dbReference type="KEGG" id="pap:PSPA7_5145"/>
<evidence type="ECO:0000313" key="2">
    <source>
        <dbReference type="Proteomes" id="UP000001582"/>
    </source>
</evidence>
<protein>
    <submittedName>
        <fullName evidence="1">Uncharacterized protein</fullName>
    </submittedName>
</protein>
<dbReference type="RefSeq" id="WP_012077279.1">
    <property type="nucleotide sequence ID" value="NC_009656.1"/>
</dbReference>
<reference evidence="1 2" key="1">
    <citation type="submission" date="2007-06" db="EMBL/GenBank/DDBJ databases">
        <authorList>
            <person name="Dodson R.J."/>
            <person name="Harkins D."/>
            <person name="Paulsen I.T."/>
        </authorList>
    </citation>
    <scope>NUCLEOTIDE SEQUENCE [LARGE SCALE GENOMIC DNA]</scope>
    <source>
        <strain evidence="1 2">PA7</strain>
    </source>
</reference>